<gene>
    <name evidence="3" type="ORF">BOX15_Mlig023159g1</name>
</gene>
<keyword evidence="4" id="KW-1185">Reference proteome</keyword>
<feature type="compositionally biased region" description="Basic residues" evidence="2">
    <location>
        <begin position="506"/>
        <end position="517"/>
    </location>
</feature>
<comment type="caution">
    <text evidence="3">The sequence shown here is derived from an EMBL/GenBank/DDBJ whole genome shotgun (WGS) entry which is preliminary data.</text>
</comment>
<feature type="coiled-coil region" evidence="1">
    <location>
        <begin position="101"/>
        <end position="170"/>
    </location>
</feature>
<evidence type="ECO:0000256" key="2">
    <source>
        <dbReference type="SAM" id="MobiDB-lite"/>
    </source>
</evidence>
<proteinExistence type="predicted"/>
<evidence type="ECO:0000313" key="3">
    <source>
        <dbReference type="EMBL" id="PAA46906.1"/>
    </source>
</evidence>
<keyword evidence="1" id="KW-0175">Coiled coil</keyword>
<accession>A0A267DCN7</accession>
<evidence type="ECO:0000313" key="4">
    <source>
        <dbReference type="Proteomes" id="UP000215902"/>
    </source>
</evidence>
<feature type="compositionally biased region" description="Polar residues" evidence="2">
    <location>
        <begin position="346"/>
        <end position="486"/>
    </location>
</feature>
<evidence type="ECO:0000256" key="1">
    <source>
        <dbReference type="SAM" id="Coils"/>
    </source>
</evidence>
<feature type="region of interest" description="Disordered" evidence="2">
    <location>
        <begin position="336"/>
        <end position="517"/>
    </location>
</feature>
<protein>
    <submittedName>
        <fullName evidence="3">Uncharacterized protein</fullName>
    </submittedName>
</protein>
<reference evidence="3 4" key="1">
    <citation type="submission" date="2017-06" db="EMBL/GenBank/DDBJ databases">
        <title>A platform for efficient transgenesis in Macrostomum lignano, a flatworm model organism for stem cell research.</title>
        <authorList>
            <person name="Berezikov E."/>
        </authorList>
    </citation>
    <scope>NUCLEOTIDE SEQUENCE [LARGE SCALE GENOMIC DNA]</scope>
    <source>
        <strain evidence="3">DV1</strain>
        <tissue evidence="3">Whole organism</tissue>
    </source>
</reference>
<dbReference type="Proteomes" id="UP000215902">
    <property type="component" value="Unassembled WGS sequence"/>
</dbReference>
<name>A0A267DCN7_9PLAT</name>
<sequence>MASLSYENPPFWVVQGTETNNRQCYAISVRRIVKPSPAPTQQFAKVLVNLSSHNTRHTKPQLLQAELLKGPFDNKEAASRAMQCCQLPDETYCIDLDCDSCSVLHRKMAVVEEQMDRLKNELQSAKAAASERHDLLLKEVDAHKSTQRRLEVANAEMDDLRQEIDRLRTTGESSEFQSNVIRIMQDFAAQSLATSQTPASVAPAIHASPSIEVISEILGEDQRVPLLASAPNVTITREQKAAIEHAVAELRREPGDKQLRKLTRLLIRSPFSTSELCVTTVSGMAKKQQIRMPANCHIVRTITQFLTAASPNPLPDGLFRNSFKYCSLDARRKKKRIDSSALRSGGTDQSSSTETSALRSGGTDQSSSTETSALRSGGTDQSSSTETSALRSGGTDQSSSTETSALRSGGTDQSSSTETSALRSGGTDQSSSTETSALRSGGTDQSSSTETSALRSGGTDQSSSTETSALRSGGTDQSSSTKTSALSGGGTIKKGEKRTKQQPSRSSKRSKRNVRET</sequence>
<dbReference type="EMBL" id="NIVC01004657">
    <property type="protein sequence ID" value="PAA46906.1"/>
    <property type="molecule type" value="Genomic_DNA"/>
</dbReference>
<dbReference type="SUPFAM" id="SSF161270">
    <property type="entry name" value="PspA lactotransferrin-binding region"/>
    <property type="match status" value="1"/>
</dbReference>
<dbReference type="AlphaFoldDB" id="A0A267DCN7"/>
<organism evidence="3 4">
    <name type="scientific">Macrostomum lignano</name>
    <dbReference type="NCBI Taxonomy" id="282301"/>
    <lineage>
        <taxon>Eukaryota</taxon>
        <taxon>Metazoa</taxon>
        <taxon>Spiralia</taxon>
        <taxon>Lophotrochozoa</taxon>
        <taxon>Platyhelminthes</taxon>
        <taxon>Rhabditophora</taxon>
        <taxon>Macrostomorpha</taxon>
        <taxon>Macrostomida</taxon>
        <taxon>Macrostomidae</taxon>
        <taxon>Macrostomum</taxon>
    </lineage>
</organism>